<protein>
    <submittedName>
        <fullName evidence="1">Uncharacterized protein</fullName>
    </submittedName>
</protein>
<organism evidence="1 2">
    <name type="scientific">Phaseolus coccineus</name>
    <name type="common">Scarlet runner bean</name>
    <name type="synonym">Phaseolus multiflorus</name>
    <dbReference type="NCBI Taxonomy" id="3886"/>
    <lineage>
        <taxon>Eukaryota</taxon>
        <taxon>Viridiplantae</taxon>
        <taxon>Streptophyta</taxon>
        <taxon>Embryophyta</taxon>
        <taxon>Tracheophyta</taxon>
        <taxon>Spermatophyta</taxon>
        <taxon>Magnoliopsida</taxon>
        <taxon>eudicotyledons</taxon>
        <taxon>Gunneridae</taxon>
        <taxon>Pentapetalae</taxon>
        <taxon>rosids</taxon>
        <taxon>fabids</taxon>
        <taxon>Fabales</taxon>
        <taxon>Fabaceae</taxon>
        <taxon>Papilionoideae</taxon>
        <taxon>50 kb inversion clade</taxon>
        <taxon>NPAAA clade</taxon>
        <taxon>indigoferoid/millettioid clade</taxon>
        <taxon>Phaseoleae</taxon>
        <taxon>Phaseolus</taxon>
    </lineage>
</organism>
<sequence>MMEEPNQHHHAMKPLPSSFFSFYYFPHCAHCSAQKHFTIACPPSRDQIFLSNLNLFTSIFPNPEIPDLGYSC</sequence>
<dbReference type="EMBL" id="JAYMYR010000010">
    <property type="protein sequence ID" value="KAK7335515.1"/>
    <property type="molecule type" value="Genomic_DNA"/>
</dbReference>
<proteinExistence type="predicted"/>
<reference evidence="1 2" key="1">
    <citation type="submission" date="2024-01" db="EMBL/GenBank/DDBJ databases">
        <title>The genomes of 5 underutilized Papilionoideae crops provide insights into root nodulation and disease resistanc.</title>
        <authorList>
            <person name="Jiang F."/>
        </authorList>
    </citation>
    <scope>NUCLEOTIDE SEQUENCE [LARGE SCALE GENOMIC DNA]</scope>
    <source>
        <strain evidence="1">JINMINGXINNONG_FW02</strain>
        <tissue evidence="1">Leaves</tissue>
    </source>
</reference>
<evidence type="ECO:0000313" key="1">
    <source>
        <dbReference type="EMBL" id="KAK7335515.1"/>
    </source>
</evidence>
<keyword evidence="2" id="KW-1185">Reference proteome</keyword>
<gene>
    <name evidence="1" type="ORF">VNO80_27406</name>
</gene>
<dbReference type="Proteomes" id="UP001374584">
    <property type="component" value="Unassembled WGS sequence"/>
</dbReference>
<dbReference type="AlphaFoldDB" id="A0AAN9LGC2"/>
<name>A0AAN9LGC2_PHACN</name>
<accession>A0AAN9LGC2</accession>
<evidence type="ECO:0000313" key="2">
    <source>
        <dbReference type="Proteomes" id="UP001374584"/>
    </source>
</evidence>
<comment type="caution">
    <text evidence="1">The sequence shown here is derived from an EMBL/GenBank/DDBJ whole genome shotgun (WGS) entry which is preliminary data.</text>
</comment>